<comment type="pathway">
    <text evidence="1">Nucleotide-sugar biosynthesis; GDP-L-fucose biosynthesis via de novo pathway; GDP-L-fucose from GDP-alpha-D-mannose: step 2/2.</text>
</comment>
<dbReference type="HAMAP" id="MF_00956">
    <property type="entry name" value="GDP_fucose_synth"/>
    <property type="match status" value="1"/>
</dbReference>
<reference evidence="8" key="1">
    <citation type="submission" date="2023-03" db="EMBL/GenBank/DDBJ databases">
        <title>Complete genome of Cladonia borealis.</title>
        <authorList>
            <person name="Park H."/>
        </authorList>
    </citation>
    <scope>NUCLEOTIDE SEQUENCE</scope>
    <source>
        <strain evidence="8">ANT050790</strain>
    </source>
</reference>
<dbReference type="PANTHER" id="PTHR43238">
    <property type="entry name" value="GDP-L-FUCOSE SYNTHASE"/>
    <property type="match status" value="1"/>
</dbReference>
<dbReference type="CDD" id="cd05239">
    <property type="entry name" value="GDP_FS_SDR_e"/>
    <property type="match status" value="1"/>
</dbReference>
<feature type="domain" description="NAD-dependent epimerase/dehydratase" evidence="7">
    <location>
        <begin position="11"/>
        <end position="243"/>
    </location>
</feature>
<dbReference type="EC" id="1.1.1.271" evidence="3"/>
<evidence type="ECO:0000256" key="6">
    <source>
        <dbReference type="ARBA" id="ARBA00023235"/>
    </source>
</evidence>
<comment type="caution">
    <text evidence="8">The sequence shown here is derived from an EMBL/GenBank/DDBJ whole genome shotgun (WGS) entry which is preliminary data.</text>
</comment>
<dbReference type="GO" id="GO:0016853">
    <property type="term" value="F:isomerase activity"/>
    <property type="evidence" value="ECO:0007669"/>
    <property type="project" value="UniProtKB-KW"/>
</dbReference>
<accession>A0AA39R3N5</accession>
<comment type="similarity">
    <text evidence="2">Belongs to the NAD(P)-dependent epimerase/dehydratase family. Fucose synthase subfamily.</text>
</comment>
<dbReference type="Gene3D" id="3.90.25.10">
    <property type="entry name" value="UDP-galactose 4-epimerase, domain 1"/>
    <property type="match status" value="1"/>
</dbReference>
<proteinExistence type="inferred from homology"/>
<evidence type="ECO:0000256" key="2">
    <source>
        <dbReference type="ARBA" id="ARBA00005959"/>
    </source>
</evidence>
<name>A0AA39R3N5_9LECA</name>
<keyword evidence="5" id="KW-0560">Oxidoreductase</keyword>
<sequence>MSEASDSDSTILVTGGSGTVGHAIRWAVSRYHPLFGRKGGENWIFLSSSDGDLRDYESARAVFEKHKPDQVIHLAARVGGVFENTRKPVDFLRDNLAIDQNKAELRPVDKVRKLVSCLSTCIFPDNTSYPINEAMLHNGPPHHSNYGYAYAKRMLDISNQAYSSQHHCNFTAVIPTNVYGPYDDFREGCHFIPAMIQRVVEAKQKGLVKIQVPGSGKALRQFIYSRDLAKIMIWMLRMYDSSEPLIVSVDQDQEISIKAAVELICELSMFSGHVEWDISQTDGQLKKTADVTRMKRLIGSFDFTPLQKGLMETLEWYNANQNHVRKHHASSDGATANYDTIKPHL</sequence>
<dbReference type="InterPro" id="IPR036291">
    <property type="entry name" value="NAD(P)-bd_dom_sf"/>
</dbReference>
<evidence type="ECO:0000256" key="5">
    <source>
        <dbReference type="ARBA" id="ARBA00023002"/>
    </source>
</evidence>
<dbReference type="Proteomes" id="UP001166286">
    <property type="component" value="Unassembled WGS sequence"/>
</dbReference>
<evidence type="ECO:0000256" key="3">
    <source>
        <dbReference type="ARBA" id="ARBA00012371"/>
    </source>
</evidence>
<keyword evidence="9" id="KW-1185">Reference proteome</keyword>
<dbReference type="InterPro" id="IPR028614">
    <property type="entry name" value="GDP_fucose/colitose_synth"/>
</dbReference>
<dbReference type="PANTHER" id="PTHR43238:SF1">
    <property type="entry name" value="GDP-L-FUCOSE SYNTHASE"/>
    <property type="match status" value="1"/>
</dbReference>
<evidence type="ECO:0000256" key="4">
    <source>
        <dbReference type="ARBA" id="ARBA00022857"/>
    </source>
</evidence>
<dbReference type="Pfam" id="PF01370">
    <property type="entry name" value="Epimerase"/>
    <property type="match status" value="1"/>
</dbReference>
<dbReference type="AlphaFoldDB" id="A0AA39R3N5"/>
<evidence type="ECO:0000313" key="8">
    <source>
        <dbReference type="EMBL" id="KAK0512753.1"/>
    </source>
</evidence>
<keyword evidence="4" id="KW-0521">NADP</keyword>
<dbReference type="EMBL" id="JAFEKC020000009">
    <property type="protein sequence ID" value="KAK0512753.1"/>
    <property type="molecule type" value="Genomic_DNA"/>
</dbReference>
<dbReference type="Gene3D" id="3.40.50.720">
    <property type="entry name" value="NAD(P)-binding Rossmann-like Domain"/>
    <property type="match status" value="1"/>
</dbReference>
<keyword evidence="6" id="KW-0413">Isomerase</keyword>
<dbReference type="GO" id="GO:0050577">
    <property type="term" value="F:GDP-L-fucose synthase activity"/>
    <property type="evidence" value="ECO:0007669"/>
    <property type="project" value="UniProtKB-EC"/>
</dbReference>
<dbReference type="InterPro" id="IPR001509">
    <property type="entry name" value="Epimerase_deHydtase"/>
</dbReference>
<organism evidence="8 9">
    <name type="scientific">Cladonia borealis</name>
    <dbReference type="NCBI Taxonomy" id="184061"/>
    <lineage>
        <taxon>Eukaryota</taxon>
        <taxon>Fungi</taxon>
        <taxon>Dikarya</taxon>
        <taxon>Ascomycota</taxon>
        <taxon>Pezizomycotina</taxon>
        <taxon>Lecanoromycetes</taxon>
        <taxon>OSLEUM clade</taxon>
        <taxon>Lecanoromycetidae</taxon>
        <taxon>Lecanorales</taxon>
        <taxon>Lecanorineae</taxon>
        <taxon>Cladoniaceae</taxon>
        <taxon>Cladonia</taxon>
    </lineage>
</organism>
<protein>
    <recommendedName>
        <fullName evidence="3">GDP-L-fucose synthase</fullName>
        <ecNumber evidence="3">1.1.1.271</ecNumber>
    </recommendedName>
</protein>
<evidence type="ECO:0000259" key="7">
    <source>
        <dbReference type="Pfam" id="PF01370"/>
    </source>
</evidence>
<gene>
    <name evidence="8" type="ORF">JMJ35_004770</name>
</gene>
<evidence type="ECO:0000313" key="9">
    <source>
        <dbReference type="Proteomes" id="UP001166286"/>
    </source>
</evidence>
<dbReference type="SUPFAM" id="SSF51735">
    <property type="entry name" value="NAD(P)-binding Rossmann-fold domains"/>
    <property type="match status" value="1"/>
</dbReference>
<evidence type="ECO:0000256" key="1">
    <source>
        <dbReference type="ARBA" id="ARBA00004883"/>
    </source>
</evidence>